<accession>A0AAN1SYK2</accession>
<evidence type="ECO:0000256" key="1">
    <source>
        <dbReference type="SAM" id="SignalP"/>
    </source>
</evidence>
<name>A0AAN1SYK2_9PROT</name>
<dbReference type="SUPFAM" id="SSF53474">
    <property type="entry name" value="alpha/beta-Hydrolases"/>
    <property type="match status" value="2"/>
</dbReference>
<dbReference type="KEGG" id="fku:FGKAn22_11230"/>
<dbReference type="RefSeq" id="WP_212787007.1">
    <property type="nucleotide sequence ID" value="NZ_AP019536.1"/>
</dbReference>
<dbReference type="Pfam" id="PF06057">
    <property type="entry name" value="VirJ"/>
    <property type="match status" value="2"/>
</dbReference>
<evidence type="ECO:0000259" key="2">
    <source>
        <dbReference type="Pfam" id="PF06057"/>
    </source>
</evidence>
<protein>
    <submittedName>
        <fullName evidence="3">Virulence protein</fullName>
    </submittedName>
</protein>
<reference evidence="3 4" key="1">
    <citation type="submission" date="2019-03" db="EMBL/GenBank/DDBJ databases">
        <title>Complete genome sequence of Ferrigenium kumadai strain An22, a microaerophilic iron-oxidizing bacterium isolated from a paddy field soil.</title>
        <authorList>
            <person name="Watanabe T."/>
            <person name="Asakawa S."/>
        </authorList>
    </citation>
    <scope>NUCLEOTIDE SEQUENCE [LARGE SCALE GENOMIC DNA]</scope>
    <source>
        <strain evidence="3 4">An22</strain>
    </source>
</reference>
<feature type="chain" id="PRO_5042954787" evidence="1">
    <location>
        <begin position="22"/>
        <end position="466"/>
    </location>
</feature>
<feature type="signal peptide" evidence="1">
    <location>
        <begin position="1"/>
        <end position="21"/>
    </location>
</feature>
<proteinExistence type="predicted"/>
<dbReference type="PIRSF" id="PIRSF029063">
    <property type="entry name" value="IV_sec_VirJ"/>
    <property type="match status" value="1"/>
</dbReference>
<keyword evidence="1" id="KW-0732">Signal</keyword>
<dbReference type="EMBL" id="AP019536">
    <property type="protein sequence ID" value="BBI99430.1"/>
    <property type="molecule type" value="Genomic_DNA"/>
</dbReference>
<dbReference type="InterPro" id="IPR010333">
    <property type="entry name" value="VirJ"/>
</dbReference>
<gene>
    <name evidence="3" type="primary">acvB</name>
    <name evidence="3" type="ORF">FGKAn22_11230</name>
</gene>
<evidence type="ECO:0000313" key="4">
    <source>
        <dbReference type="Proteomes" id="UP001319121"/>
    </source>
</evidence>
<organism evidence="3 4">
    <name type="scientific">Ferrigenium kumadai</name>
    <dbReference type="NCBI Taxonomy" id="1682490"/>
    <lineage>
        <taxon>Bacteria</taxon>
        <taxon>Pseudomonadati</taxon>
        <taxon>Pseudomonadota</taxon>
        <taxon>Betaproteobacteria</taxon>
        <taxon>Nitrosomonadales</taxon>
        <taxon>Gallionellaceae</taxon>
        <taxon>Ferrigenium</taxon>
    </lineage>
</organism>
<dbReference type="InterPro" id="IPR029058">
    <property type="entry name" value="AB_hydrolase_fold"/>
</dbReference>
<dbReference type="AlphaFoldDB" id="A0AAN1SYK2"/>
<keyword evidence="4" id="KW-1185">Reference proteome</keyword>
<feature type="domain" description="Bacterial virulence" evidence="2">
    <location>
        <begin position="280"/>
        <end position="464"/>
    </location>
</feature>
<feature type="domain" description="Bacterial virulence" evidence="2">
    <location>
        <begin position="49"/>
        <end position="144"/>
    </location>
</feature>
<dbReference type="InterPro" id="IPR011225">
    <property type="entry name" value="IV_sec_VirJ"/>
</dbReference>
<dbReference type="Gene3D" id="3.40.50.1820">
    <property type="entry name" value="alpha/beta hydrolase"/>
    <property type="match status" value="2"/>
</dbReference>
<sequence length="466" mass="50879">MTRTLTAAALLLFLITSRAFASGVMESTDSFGPFGTLHIYKSSEQPKHVTLFISGDGGWNLGVIDMARSLAELDSMVVGIDITHYIKRLNAGSEKCAYPAAHFEALSQYLQKKYRFPHYTLPVLVGYSSGATMVYATFAQSPPNTFAGGISMGFCPDLKTAKPFCKGSGSLTGTYDSKLGFIYQPVPALASKLYVMQGDVDRVCSTPDTKAFLNRINGAELIELAKVGHGFSVQKNWMPQFRDAFQKISVVRPPPMTPVHVTDELSDLPLVVLPATGKSDTLAVMVSGDGGWAGIDKQVAEALNKDGIAVVGLNSLQYFWEKKDPGIAGKDLARILDHYSKAWGAEKFILVGYSSGADTLPFMTSRLPDSLQSRVKVVALLGPGKEANFEFHVSEWLFNIDSPYKVIPEMQKLKGMNVLCIYGEDENDSACKPLDRKDFAVIEMKGGHHFSGDYEKLADTILTHAR</sequence>
<evidence type="ECO:0000313" key="3">
    <source>
        <dbReference type="EMBL" id="BBI99430.1"/>
    </source>
</evidence>
<dbReference type="Proteomes" id="UP001319121">
    <property type="component" value="Chromosome"/>
</dbReference>